<organism evidence="1 2">
    <name type="scientific">Plasmodium cynomolgi (strain B)</name>
    <dbReference type="NCBI Taxonomy" id="1120755"/>
    <lineage>
        <taxon>Eukaryota</taxon>
        <taxon>Sar</taxon>
        <taxon>Alveolata</taxon>
        <taxon>Apicomplexa</taxon>
        <taxon>Aconoidasida</taxon>
        <taxon>Haemosporida</taxon>
        <taxon>Plasmodiidae</taxon>
        <taxon>Plasmodium</taxon>
        <taxon>Plasmodium (Plasmodium)</taxon>
    </lineage>
</organism>
<evidence type="ECO:0000313" key="2">
    <source>
        <dbReference type="Proteomes" id="UP000006319"/>
    </source>
</evidence>
<feature type="non-terminal residue" evidence="1">
    <location>
        <position position="1"/>
    </location>
</feature>
<accession>K6V2V8</accession>
<keyword evidence="2" id="KW-1185">Reference proteome</keyword>
<dbReference type="KEGG" id="pcy:PCYB_003890"/>
<dbReference type="AlphaFoldDB" id="K6V2V8"/>
<protein>
    <submittedName>
        <fullName evidence="1">Uncharacterized protein</fullName>
    </submittedName>
</protein>
<proteinExistence type="predicted"/>
<evidence type="ECO:0000313" key="1">
    <source>
        <dbReference type="EMBL" id="GAB69640.1"/>
    </source>
</evidence>
<dbReference type="RefSeq" id="XP_004227858.1">
    <property type="nucleotide sequence ID" value="XM_004227810.1"/>
</dbReference>
<sequence>KSSESELQDKRYIKQNIRCTCLNIWLHFYTKIRCVPVDFMQKFINAINAGEYKLPESDNYKKCLLESYDAADNTIHENVTKLSIPVNSYRYILDILFKKPSSSTNLV</sequence>
<dbReference type="Proteomes" id="UP000006319">
    <property type="component" value="Unassembled WGS sequence"/>
</dbReference>
<gene>
    <name evidence="1" type="ORF">PCYB_003890</name>
</gene>
<dbReference type="EMBL" id="DF157480">
    <property type="protein sequence ID" value="GAB69640.1"/>
    <property type="molecule type" value="Genomic_DNA"/>
</dbReference>
<dbReference type="GeneID" id="14696182"/>
<reference evidence="1 2" key="1">
    <citation type="journal article" date="2012" name="Nat. Genet.">
        <title>Plasmodium cynomolgi genome sequences provide insight into Plasmodium vivax and the monkey malaria clade.</title>
        <authorList>
            <person name="Tachibana S."/>
            <person name="Sullivan S.A."/>
            <person name="Kawai S."/>
            <person name="Nakamura S."/>
            <person name="Kim H.R."/>
            <person name="Goto N."/>
            <person name="Arisue N."/>
            <person name="Palacpac N.M.Q."/>
            <person name="Honma H."/>
            <person name="Yagi M."/>
            <person name="Tougan T."/>
            <person name="Katakai Y."/>
            <person name="Kaneko O."/>
            <person name="Mita T."/>
            <person name="Kita K."/>
            <person name="Yasutomi Y."/>
            <person name="Sutton P.L."/>
            <person name="Shakhbatyan R."/>
            <person name="Horii T."/>
            <person name="Yasunaga T."/>
            <person name="Barnwell J.W."/>
            <person name="Escalante A.A."/>
            <person name="Carlton J.M."/>
            <person name="Tanabe K."/>
        </authorList>
    </citation>
    <scope>NUCLEOTIDE SEQUENCE [LARGE SCALE GENOMIC DNA]</scope>
    <source>
        <strain evidence="1 2">B</strain>
    </source>
</reference>
<dbReference type="VEuPathDB" id="PlasmoDB:PCYB_003890"/>
<name>K6V2V8_PLACD</name>